<name>A0A916TWK6_9HYPH</name>
<dbReference type="Proteomes" id="UP000637002">
    <property type="component" value="Unassembled WGS sequence"/>
</dbReference>
<sequence>MIKTSLHAFAERTLDAAKISSNDVRELATRILPHDIMHRDEADLLIALDRMIDDKPTAWDDLFVRLIVDFVVWSMRPTGRVDADIAAWLTTSLAAGNGPTEAGVAAALEIVREAEQVDEALVSFVLQGAQDKRRISAPLHPHRQPRAA</sequence>
<keyword evidence="2" id="KW-1185">Reference proteome</keyword>
<gene>
    <name evidence="1" type="ORF">GCM10010994_02740</name>
</gene>
<proteinExistence type="predicted"/>
<reference evidence="1" key="1">
    <citation type="journal article" date="2014" name="Int. J. Syst. Evol. Microbiol.">
        <title>Complete genome sequence of Corynebacterium casei LMG S-19264T (=DSM 44701T), isolated from a smear-ripened cheese.</title>
        <authorList>
            <consortium name="US DOE Joint Genome Institute (JGI-PGF)"/>
            <person name="Walter F."/>
            <person name="Albersmeier A."/>
            <person name="Kalinowski J."/>
            <person name="Ruckert C."/>
        </authorList>
    </citation>
    <scope>NUCLEOTIDE SEQUENCE</scope>
    <source>
        <strain evidence="1">CGMCC 1.12919</strain>
    </source>
</reference>
<evidence type="ECO:0000313" key="1">
    <source>
        <dbReference type="EMBL" id="GGC47063.1"/>
    </source>
</evidence>
<dbReference type="AlphaFoldDB" id="A0A916TWK6"/>
<evidence type="ECO:0000313" key="2">
    <source>
        <dbReference type="Proteomes" id="UP000637002"/>
    </source>
</evidence>
<organism evidence="1 2">
    <name type="scientific">Chelatococcus reniformis</name>
    <dbReference type="NCBI Taxonomy" id="1494448"/>
    <lineage>
        <taxon>Bacteria</taxon>
        <taxon>Pseudomonadati</taxon>
        <taxon>Pseudomonadota</taxon>
        <taxon>Alphaproteobacteria</taxon>
        <taxon>Hyphomicrobiales</taxon>
        <taxon>Chelatococcaceae</taxon>
        <taxon>Chelatococcus</taxon>
    </lineage>
</organism>
<reference evidence="1" key="2">
    <citation type="submission" date="2020-09" db="EMBL/GenBank/DDBJ databases">
        <authorList>
            <person name="Sun Q."/>
            <person name="Zhou Y."/>
        </authorList>
    </citation>
    <scope>NUCLEOTIDE SEQUENCE</scope>
    <source>
        <strain evidence="1">CGMCC 1.12919</strain>
    </source>
</reference>
<dbReference type="RefSeq" id="WP_188607329.1">
    <property type="nucleotide sequence ID" value="NZ_BMGG01000001.1"/>
</dbReference>
<protein>
    <submittedName>
        <fullName evidence="1">Uncharacterized protein</fullName>
    </submittedName>
</protein>
<comment type="caution">
    <text evidence="1">The sequence shown here is derived from an EMBL/GenBank/DDBJ whole genome shotgun (WGS) entry which is preliminary data.</text>
</comment>
<dbReference type="EMBL" id="BMGG01000001">
    <property type="protein sequence ID" value="GGC47063.1"/>
    <property type="molecule type" value="Genomic_DNA"/>
</dbReference>
<accession>A0A916TWK6</accession>